<dbReference type="EMBL" id="LGSS01000006">
    <property type="protein sequence ID" value="KNF08558.1"/>
    <property type="molecule type" value="Genomic_DNA"/>
</dbReference>
<gene>
    <name evidence="1" type="ORF">CLPU_6c00440</name>
</gene>
<evidence type="ECO:0000313" key="2">
    <source>
        <dbReference type="Proteomes" id="UP000037267"/>
    </source>
</evidence>
<dbReference type="RefSeq" id="WP_050355080.1">
    <property type="nucleotide sequence ID" value="NZ_LGSS01000006.1"/>
</dbReference>
<proteinExistence type="predicted"/>
<organism evidence="1 2">
    <name type="scientific">Gottschalkia purinilytica</name>
    <name type="common">Clostridium purinilyticum</name>
    <dbReference type="NCBI Taxonomy" id="1503"/>
    <lineage>
        <taxon>Bacteria</taxon>
        <taxon>Bacillati</taxon>
        <taxon>Bacillota</taxon>
        <taxon>Tissierellia</taxon>
        <taxon>Tissierellales</taxon>
        <taxon>Gottschalkiaceae</taxon>
        <taxon>Gottschalkia</taxon>
    </lineage>
</organism>
<accession>A0A0L0WAM0</accession>
<keyword evidence="2" id="KW-1185">Reference proteome</keyword>
<dbReference type="Proteomes" id="UP000037267">
    <property type="component" value="Unassembled WGS sequence"/>
</dbReference>
<reference evidence="2" key="1">
    <citation type="submission" date="2015-07" db="EMBL/GenBank/DDBJ databases">
        <title>Draft genome sequence of the purine-degrading Gottschalkia purinilyticum DSM 1384 (formerly Clostridium purinilyticum).</title>
        <authorList>
            <person name="Poehlein A."/>
            <person name="Schiel-Bengelsdorf B."/>
            <person name="Bengelsdorf F.R."/>
            <person name="Daniel R."/>
            <person name="Duerre P."/>
        </authorList>
    </citation>
    <scope>NUCLEOTIDE SEQUENCE [LARGE SCALE GENOMIC DNA]</scope>
    <source>
        <strain evidence="2">DSM 1384</strain>
    </source>
</reference>
<name>A0A0L0WAM0_GOTPU</name>
<dbReference type="Pfam" id="PF05489">
    <property type="entry name" value="Phage_tail_X"/>
    <property type="match status" value="1"/>
</dbReference>
<sequence length="75" mass="8940">MNNYDDYYDYETINGDTWDTISLDFYDDEGYSTEIMNENPKYIKVIIFDTGVKLKIPVIEEESKSTLPPWKRNDE</sequence>
<dbReference type="AlphaFoldDB" id="A0A0L0WAM0"/>
<dbReference type="STRING" id="1503.CLPU_6c00440"/>
<comment type="caution">
    <text evidence="1">The sequence shown here is derived from an EMBL/GenBank/DDBJ whole genome shotgun (WGS) entry which is preliminary data.</text>
</comment>
<dbReference type="InterPro" id="IPR008861">
    <property type="entry name" value="GpX-like"/>
</dbReference>
<evidence type="ECO:0000313" key="1">
    <source>
        <dbReference type="EMBL" id="KNF08558.1"/>
    </source>
</evidence>
<protein>
    <submittedName>
        <fullName evidence="1">Phage tail protein X</fullName>
    </submittedName>
</protein>
<dbReference type="OrthoDB" id="2941457at2"/>